<gene>
    <name evidence="4" type="ORF">AS202_07915</name>
</gene>
<dbReference type="Gene3D" id="1.10.357.10">
    <property type="entry name" value="Tetracycline Repressor, domain 2"/>
    <property type="match status" value="1"/>
</dbReference>
<accession>A0A0U3F6S8</accession>
<dbReference type="InterPro" id="IPR036271">
    <property type="entry name" value="Tet_transcr_reg_TetR-rel_C_sf"/>
</dbReference>
<keyword evidence="3" id="KW-0804">Transcription</keyword>
<organism evidence="4 5">
    <name type="scientific">Myroides odoratimimus</name>
    <dbReference type="NCBI Taxonomy" id="76832"/>
    <lineage>
        <taxon>Bacteria</taxon>
        <taxon>Pseudomonadati</taxon>
        <taxon>Bacteroidota</taxon>
        <taxon>Flavobacteriia</taxon>
        <taxon>Flavobacteriales</taxon>
        <taxon>Flavobacteriaceae</taxon>
        <taxon>Myroides</taxon>
    </lineage>
</organism>
<reference evidence="4 5" key="1">
    <citation type="journal article" date="2016" name="J. Zhejiang Univ. Sci. B">
        <title>Antibiotic resistance mechanisms of Myroides sp.</title>
        <authorList>
            <person name="Hu S."/>
            <person name="Yuan S."/>
            <person name="Qu H."/>
            <person name="Jiang T."/>
            <person name="Zhou Y."/>
            <person name="Wang M."/>
            <person name="Ming D."/>
        </authorList>
    </citation>
    <scope>NUCLEOTIDE SEQUENCE [LARGE SCALE GENOMIC DNA]</scope>
    <source>
        <strain evidence="4 5">PR63039</strain>
    </source>
</reference>
<dbReference type="PANTHER" id="PTHR43479">
    <property type="entry name" value="ACREF/ENVCD OPERON REPRESSOR-RELATED"/>
    <property type="match status" value="1"/>
</dbReference>
<dbReference type="PROSITE" id="PS50977">
    <property type="entry name" value="HTH_TETR_2"/>
    <property type="match status" value="1"/>
</dbReference>
<evidence type="ECO:0000256" key="1">
    <source>
        <dbReference type="ARBA" id="ARBA00023015"/>
    </source>
</evidence>
<dbReference type="FunFam" id="1.10.10.60:FF:000141">
    <property type="entry name" value="TetR family transcriptional regulator"/>
    <property type="match status" value="1"/>
</dbReference>
<proteinExistence type="predicted"/>
<dbReference type="SUPFAM" id="SSF46689">
    <property type="entry name" value="Homeodomain-like"/>
    <property type="match status" value="1"/>
</dbReference>
<dbReference type="Proteomes" id="UP000069030">
    <property type="component" value="Chromosome"/>
</dbReference>
<dbReference type="GO" id="GO:0003677">
    <property type="term" value="F:DNA binding"/>
    <property type="evidence" value="ECO:0007669"/>
    <property type="project" value="UniProtKB-UniRule"/>
</dbReference>
<dbReference type="RefSeq" id="WP_006257424.1">
    <property type="nucleotide sequence ID" value="NZ_BCMQ01000001.1"/>
</dbReference>
<dbReference type="InterPro" id="IPR001647">
    <property type="entry name" value="HTH_TetR"/>
</dbReference>
<evidence type="ECO:0000256" key="3">
    <source>
        <dbReference type="ARBA" id="ARBA00023163"/>
    </source>
</evidence>
<dbReference type="KEGG" id="mod:AS202_07915"/>
<dbReference type="PRINTS" id="PR00455">
    <property type="entry name" value="HTHTETR"/>
</dbReference>
<dbReference type="InterPro" id="IPR050624">
    <property type="entry name" value="HTH-type_Tx_Regulator"/>
</dbReference>
<evidence type="ECO:0000313" key="4">
    <source>
        <dbReference type="EMBL" id="ALU26075.1"/>
    </source>
</evidence>
<dbReference type="AlphaFoldDB" id="A0A0U3F6S8"/>
<dbReference type="SUPFAM" id="SSF48498">
    <property type="entry name" value="Tetracyclin repressor-like, C-terminal domain"/>
    <property type="match status" value="1"/>
</dbReference>
<dbReference type="Pfam" id="PF00440">
    <property type="entry name" value="TetR_N"/>
    <property type="match status" value="1"/>
</dbReference>
<protein>
    <submittedName>
        <fullName evidence="4">TetR family transcriptional regulator</fullName>
    </submittedName>
</protein>
<keyword evidence="2" id="KW-0238">DNA-binding</keyword>
<dbReference type="PANTHER" id="PTHR43479:SF11">
    <property type="entry name" value="ACREF_ENVCD OPERON REPRESSOR-RELATED"/>
    <property type="match status" value="1"/>
</dbReference>
<dbReference type="GeneID" id="66974725"/>
<keyword evidence="1" id="KW-0805">Transcription regulation</keyword>
<sequence>METQILEKATQMFLSQGFKTVTMDDIAAELSISKKTIYQHYASKPELIEKALASINAKFLNTIEQTLKEGKEAIPEILAAHDDINETFLIDSSACFYQLTKYYPKLAQKQKVFHEKKYVRLIEQNLEKGIKEGVYRSEIDIDYVARFHIASLVAIEDLDYFPDSGYSHLEIHALHLEYHIRSIATDKGLKIYKELTQKNR</sequence>
<name>A0A0U3F6S8_9FLAO</name>
<evidence type="ECO:0000256" key="2">
    <source>
        <dbReference type="ARBA" id="ARBA00023125"/>
    </source>
</evidence>
<dbReference type="eggNOG" id="COG1309">
    <property type="taxonomic scope" value="Bacteria"/>
</dbReference>
<dbReference type="EMBL" id="CP013690">
    <property type="protein sequence ID" value="ALU26075.1"/>
    <property type="molecule type" value="Genomic_DNA"/>
</dbReference>
<dbReference type="InterPro" id="IPR009057">
    <property type="entry name" value="Homeodomain-like_sf"/>
</dbReference>
<evidence type="ECO:0000313" key="5">
    <source>
        <dbReference type="Proteomes" id="UP000069030"/>
    </source>
</evidence>